<proteinExistence type="predicted"/>
<organism evidence="2 3">
    <name type="scientific">Pseudomonas turukhanskensis</name>
    <dbReference type="NCBI Taxonomy" id="1806536"/>
    <lineage>
        <taxon>Bacteria</taxon>
        <taxon>Pseudomonadati</taxon>
        <taxon>Pseudomonadota</taxon>
        <taxon>Gammaproteobacteria</taxon>
        <taxon>Pseudomonadales</taxon>
        <taxon>Pseudomonadaceae</taxon>
        <taxon>Pseudomonas</taxon>
    </lineage>
</organism>
<dbReference type="Proteomes" id="UP001143328">
    <property type="component" value="Unassembled WGS sequence"/>
</dbReference>
<feature type="signal peptide" evidence="1">
    <location>
        <begin position="1"/>
        <end position="24"/>
    </location>
</feature>
<reference evidence="2" key="2">
    <citation type="submission" date="2023-01" db="EMBL/GenBank/DDBJ databases">
        <authorList>
            <person name="Sun Q."/>
            <person name="Evtushenko L."/>
        </authorList>
    </citation>
    <scope>NUCLEOTIDE SEQUENCE</scope>
    <source>
        <strain evidence="2">VKM B-2935</strain>
    </source>
</reference>
<keyword evidence="1" id="KW-0732">Signal</keyword>
<feature type="chain" id="PRO_5040995671" evidence="1">
    <location>
        <begin position="25"/>
        <end position="62"/>
    </location>
</feature>
<sequence length="62" mass="6572">MQRTLIFTALFAASSLFFAQASQAEESPAFVARNAAIAQQQQQAQAEAVAAQKAAEQNAQDS</sequence>
<protein>
    <submittedName>
        <fullName evidence="2">Uncharacterized protein</fullName>
    </submittedName>
</protein>
<evidence type="ECO:0000313" key="2">
    <source>
        <dbReference type="EMBL" id="GLK87369.1"/>
    </source>
</evidence>
<evidence type="ECO:0000313" key="3">
    <source>
        <dbReference type="Proteomes" id="UP001143328"/>
    </source>
</evidence>
<dbReference type="EMBL" id="BSFN01000001">
    <property type="protein sequence ID" value="GLK87369.1"/>
    <property type="molecule type" value="Genomic_DNA"/>
</dbReference>
<dbReference type="RefSeq" id="WP_271193626.1">
    <property type="nucleotide sequence ID" value="NZ_BSFN01000001.1"/>
</dbReference>
<dbReference type="AlphaFoldDB" id="A0A9W6ND96"/>
<keyword evidence="3" id="KW-1185">Reference proteome</keyword>
<evidence type="ECO:0000256" key="1">
    <source>
        <dbReference type="SAM" id="SignalP"/>
    </source>
</evidence>
<comment type="caution">
    <text evidence="2">The sequence shown here is derived from an EMBL/GenBank/DDBJ whole genome shotgun (WGS) entry which is preliminary data.</text>
</comment>
<gene>
    <name evidence="2" type="ORF">GCM10017655_04310</name>
</gene>
<reference evidence="2" key="1">
    <citation type="journal article" date="2014" name="Int. J. Syst. Evol. Microbiol.">
        <title>Complete genome sequence of Corynebacterium casei LMG S-19264T (=DSM 44701T), isolated from a smear-ripened cheese.</title>
        <authorList>
            <consortium name="US DOE Joint Genome Institute (JGI-PGF)"/>
            <person name="Walter F."/>
            <person name="Albersmeier A."/>
            <person name="Kalinowski J."/>
            <person name="Ruckert C."/>
        </authorList>
    </citation>
    <scope>NUCLEOTIDE SEQUENCE</scope>
    <source>
        <strain evidence="2">VKM B-2935</strain>
    </source>
</reference>
<accession>A0A9W6ND96</accession>
<name>A0A9W6ND96_9PSED</name>